<feature type="transmembrane region" description="Helical" evidence="1">
    <location>
        <begin position="20"/>
        <end position="47"/>
    </location>
</feature>
<evidence type="ECO:0000256" key="1">
    <source>
        <dbReference type="SAM" id="Phobius"/>
    </source>
</evidence>
<dbReference type="AlphaFoldDB" id="A0A426X9W8"/>
<sequence>MTTKLNDLTPAFRQPSESPAASLMVFLWRSPVVFLVSFPIPLANILVNSRQAPILKLRPNFRQSDNLRHSYGDRLVVDGAESLCATGRAAALVLRASWFSMSSCSRAKEMATLSVYGYRTLTSS</sequence>
<comment type="caution">
    <text evidence="2">The sequence shown here is derived from an EMBL/GenBank/DDBJ whole genome shotgun (WGS) entry which is preliminary data.</text>
</comment>
<accession>A0A426X9W8</accession>
<organism evidence="2 3">
    <name type="scientific">Ensete ventricosum</name>
    <name type="common">Abyssinian banana</name>
    <name type="synonym">Musa ensete</name>
    <dbReference type="NCBI Taxonomy" id="4639"/>
    <lineage>
        <taxon>Eukaryota</taxon>
        <taxon>Viridiplantae</taxon>
        <taxon>Streptophyta</taxon>
        <taxon>Embryophyta</taxon>
        <taxon>Tracheophyta</taxon>
        <taxon>Spermatophyta</taxon>
        <taxon>Magnoliopsida</taxon>
        <taxon>Liliopsida</taxon>
        <taxon>Zingiberales</taxon>
        <taxon>Musaceae</taxon>
        <taxon>Ensete</taxon>
    </lineage>
</organism>
<keyword evidence="1" id="KW-0472">Membrane</keyword>
<evidence type="ECO:0000313" key="2">
    <source>
        <dbReference type="EMBL" id="RRT36263.1"/>
    </source>
</evidence>
<name>A0A426X9W8_ENSVE</name>
<dbReference type="EMBL" id="AMZH03023832">
    <property type="protein sequence ID" value="RRT36263.1"/>
    <property type="molecule type" value="Genomic_DNA"/>
</dbReference>
<proteinExistence type="predicted"/>
<evidence type="ECO:0000313" key="3">
    <source>
        <dbReference type="Proteomes" id="UP000287651"/>
    </source>
</evidence>
<gene>
    <name evidence="2" type="ORF">B296_00027204</name>
</gene>
<reference evidence="2 3" key="1">
    <citation type="journal article" date="2014" name="Agronomy (Basel)">
        <title>A Draft Genome Sequence for Ensete ventricosum, the Drought-Tolerant Tree Against Hunger.</title>
        <authorList>
            <person name="Harrison J."/>
            <person name="Moore K.A."/>
            <person name="Paszkiewicz K."/>
            <person name="Jones T."/>
            <person name="Grant M."/>
            <person name="Ambacheew D."/>
            <person name="Muzemil S."/>
            <person name="Studholme D.J."/>
        </authorList>
    </citation>
    <scope>NUCLEOTIDE SEQUENCE [LARGE SCALE GENOMIC DNA]</scope>
</reference>
<protein>
    <submittedName>
        <fullName evidence="2">Uncharacterized protein</fullName>
    </submittedName>
</protein>
<dbReference type="Proteomes" id="UP000287651">
    <property type="component" value="Unassembled WGS sequence"/>
</dbReference>
<keyword evidence="1" id="KW-0812">Transmembrane</keyword>
<keyword evidence="1" id="KW-1133">Transmembrane helix</keyword>